<comment type="caution">
    <text evidence="6">The sequence shown here is derived from an EMBL/GenBank/DDBJ whole genome shotgun (WGS) entry which is preliminary data.</text>
</comment>
<evidence type="ECO:0000313" key="6">
    <source>
        <dbReference type="EMBL" id="MBA2133758.1"/>
    </source>
</evidence>
<dbReference type="PANTHER" id="PTHR42732">
    <property type="entry name" value="BETA-GALACTOSIDASE"/>
    <property type="match status" value="1"/>
</dbReference>
<accession>A0A8J6LNH2</accession>
<evidence type="ECO:0000259" key="5">
    <source>
        <dbReference type="Pfam" id="PF02836"/>
    </source>
</evidence>
<feature type="domain" description="Glycoside hydrolase family 2 immunoglobulin-like beta-sandwich" evidence="4">
    <location>
        <begin position="166"/>
        <end position="275"/>
    </location>
</feature>
<dbReference type="InterPro" id="IPR036156">
    <property type="entry name" value="Beta-gal/glucu_dom_sf"/>
</dbReference>
<keyword evidence="2" id="KW-0378">Hydrolase</keyword>
<evidence type="ECO:0008006" key="8">
    <source>
        <dbReference type="Google" id="ProtNLM"/>
    </source>
</evidence>
<reference evidence="6" key="1">
    <citation type="submission" date="2020-06" db="EMBL/GenBank/DDBJ databases">
        <title>Novel chitinolytic bacterium.</title>
        <authorList>
            <person name="Ungkulpasvich U."/>
            <person name="Kosugi A."/>
            <person name="Uke A."/>
        </authorList>
    </citation>
    <scope>NUCLEOTIDE SEQUENCE</scope>
    <source>
        <strain evidence="6">UUS1-1</strain>
    </source>
</reference>
<keyword evidence="3" id="KW-0326">Glycosidase</keyword>
<evidence type="ECO:0000313" key="7">
    <source>
        <dbReference type="Proteomes" id="UP000657177"/>
    </source>
</evidence>
<dbReference type="AlphaFoldDB" id="A0A8J6LNH2"/>
<keyword evidence="7" id="KW-1185">Reference proteome</keyword>
<comment type="similarity">
    <text evidence="1">Belongs to the glycosyl hydrolase 2 family.</text>
</comment>
<gene>
    <name evidence="6" type="ORF">G5B42_09465</name>
</gene>
<dbReference type="Pfam" id="PF00703">
    <property type="entry name" value="Glyco_hydro_2"/>
    <property type="match status" value="1"/>
</dbReference>
<dbReference type="Proteomes" id="UP000657177">
    <property type="component" value="Unassembled WGS sequence"/>
</dbReference>
<proteinExistence type="inferred from homology"/>
<dbReference type="InterPro" id="IPR006102">
    <property type="entry name" value="Ig-like_GH2"/>
</dbReference>
<evidence type="ECO:0000259" key="4">
    <source>
        <dbReference type="Pfam" id="PF00703"/>
    </source>
</evidence>
<protein>
    <recommendedName>
        <fullName evidence="8">Beta-galactosidase</fullName>
    </recommendedName>
</protein>
<feature type="domain" description="Glycoside hydrolase family 2 catalytic" evidence="5">
    <location>
        <begin position="284"/>
        <end position="434"/>
    </location>
</feature>
<dbReference type="Pfam" id="PF02836">
    <property type="entry name" value="Glyco_hydro_2_C"/>
    <property type="match status" value="1"/>
</dbReference>
<dbReference type="InterPro" id="IPR017853">
    <property type="entry name" value="GH"/>
</dbReference>
<dbReference type="SUPFAM" id="SSF51445">
    <property type="entry name" value="(Trans)glycosidases"/>
    <property type="match status" value="1"/>
</dbReference>
<dbReference type="Gene3D" id="2.60.40.10">
    <property type="entry name" value="Immunoglobulins"/>
    <property type="match status" value="1"/>
</dbReference>
<dbReference type="Gene3D" id="3.20.20.80">
    <property type="entry name" value="Glycosidases"/>
    <property type="match status" value="1"/>
</dbReference>
<dbReference type="InterPro" id="IPR051913">
    <property type="entry name" value="GH2_Domain-Containing"/>
</dbReference>
<evidence type="ECO:0000256" key="2">
    <source>
        <dbReference type="ARBA" id="ARBA00022801"/>
    </source>
</evidence>
<dbReference type="SUPFAM" id="SSF49785">
    <property type="entry name" value="Galactose-binding domain-like"/>
    <property type="match status" value="1"/>
</dbReference>
<dbReference type="InterPro" id="IPR006103">
    <property type="entry name" value="Glyco_hydro_2_cat"/>
</dbReference>
<dbReference type="SUPFAM" id="SSF49303">
    <property type="entry name" value="beta-Galactosidase/glucuronidase domain"/>
    <property type="match status" value="1"/>
</dbReference>
<sequence length="657" mass="75789">MLAKMDLGGIWELHPVAEFSRLWLSEEVPAEGWVQQEIPGQWQELKEFSGYAGKMVYRRNFRFTPEADRIYRLEIGGVFYKYRVYLNNYAIGGQEGYFYPSSYNITPYLREENQILLEVESPGKKGDGATVPVLTGIFTGHPVFPEGFNPGGIWRPVRILSSGPAFIEGWHLRTEELAEDVATLSLKLEVYAARPAEINVHLQLVPHNFDGQSYQQVFPLKLEKGTNQFATRFILHGVRPWQTWDRGQPCLYRTSLTLQALGETWDAQEMLFGIRTFTLQNMIPYLNGQRLLVKGSNYLPPALYLSKVEKDDYQREIDLLRQSHQNMVRCYQHIEKPEFYQAMDEAGILVWQDFPLPGGSTFNNLTNLLQQVEAAYNLLGNHPSVAIWTICNQSGFEALPPERPNVNFYRVVQKLAQRLAEIDPGRPVISVSGQGSFRTAVDTGFNFQYPEEIHRFDQYRRGAKQRRIRFVSWFGRAALGSAEPDEKTRVRSQKQQAETLRFYIDRLRFHKYKPTGGMLFFCFRSLDTGLSWSVVNGEGRPKEGFAMAALCYRPVYVFALLPREKYRTGTLLQAPICFSNDRIDSEQPPVLVKARLTDPRGQLVWKDQWTVQPRPDEETRILGEVSVMLMTKGVYRLNLQWLDQEETVENNYQINVV</sequence>
<dbReference type="GO" id="GO:0004553">
    <property type="term" value="F:hydrolase activity, hydrolyzing O-glycosyl compounds"/>
    <property type="evidence" value="ECO:0007669"/>
    <property type="project" value="InterPro"/>
</dbReference>
<evidence type="ECO:0000256" key="3">
    <source>
        <dbReference type="ARBA" id="ARBA00023295"/>
    </source>
</evidence>
<dbReference type="PANTHER" id="PTHR42732:SF1">
    <property type="entry name" value="BETA-MANNOSIDASE"/>
    <property type="match status" value="1"/>
</dbReference>
<name>A0A8J6LNH2_9FIRM</name>
<dbReference type="RefSeq" id="WP_181340225.1">
    <property type="nucleotide sequence ID" value="NZ_JAAKDE010000019.1"/>
</dbReference>
<dbReference type="Gene3D" id="2.60.120.260">
    <property type="entry name" value="Galactose-binding domain-like"/>
    <property type="match status" value="1"/>
</dbReference>
<dbReference type="EMBL" id="JAAKDE010000019">
    <property type="protein sequence ID" value="MBA2133758.1"/>
    <property type="molecule type" value="Genomic_DNA"/>
</dbReference>
<dbReference type="GO" id="GO:0005975">
    <property type="term" value="P:carbohydrate metabolic process"/>
    <property type="evidence" value="ECO:0007669"/>
    <property type="project" value="InterPro"/>
</dbReference>
<organism evidence="6 7">
    <name type="scientific">Capillibacterium thermochitinicola</name>
    <dbReference type="NCBI Taxonomy" id="2699427"/>
    <lineage>
        <taxon>Bacteria</taxon>
        <taxon>Bacillati</taxon>
        <taxon>Bacillota</taxon>
        <taxon>Capillibacterium</taxon>
    </lineage>
</organism>
<evidence type="ECO:0000256" key="1">
    <source>
        <dbReference type="ARBA" id="ARBA00007401"/>
    </source>
</evidence>
<dbReference type="InterPro" id="IPR013783">
    <property type="entry name" value="Ig-like_fold"/>
</dbReference>
<dbReference type="InterPro" id="IPR008979">
    <property type="entry name" value="Galactose-bd-like_sf"/>
</dbReference>